<dbReference type="GO" id="GO:0005829">
    <property type="term" value="C:cytosol"/>
    <property type="evidence" value="ECO:0007669"/>
    <property type="project" value="TreeGrafter"/>
</dbReference>
<evidence type="ECO:0000259" key="5">
    <source>
        <dbReference type="PROSITE" id="PS50984"/>
    </source>
</evidence>
<dbReference type="InterPro" id="IPR001656">
    <property type="entry name" value="PsdUridine_synth_TruD"/>
</dbReference>
<sequence length="361" mass="40237">MSASALPRWTTFSDLPRAHGEPLGSGRLRVAPEDFQVTEVLGFEPDGEGDHWLLRVRKTGANTAWVARRLADTAGVPVAAVGYAGLKDRWAVAEQWFSLPRPRTGEPEPDWGALAKQGIEVLGVYPHRRKLRRGALAGNRFRIRIRDCRLDPAALAARLEIIRARGVPNYFGEQRFGHADANLQRAHALLTGRVRRVSPHQRGLQLSAARAQIFNELLAERVRRSNWDRLQPGDCPHLAGSHSFFLVETLDDTLHERAARFDLHPTGPLWGRGEPPTRQAVQALELEVAAGFTPWPERLAERGLDQGRRALRLVPDQLEHEWGDGDLILGFGLSSGSYATSVLREILDTFEQLQRQDGSDG</sequence>
<comment type="catalytic activity">
    <reaction evidence="4">
        <text>uridine(13) in tRNA = pseudouridine(13) in tRNA</text>
        <dbReference type="Rhea" id="RHEA:42540"/>
        <dbReference type="Rhea" id="RHEA-COMP:10105"/>
        <dbReference type="Rhea" id="RHEA-COMP:10106"/>
        <dbReference type="ChEBI" id="CHEBI:65314"/>
        <dbReference type="ChEBI" id="CHEBI:65315"/>
        <dbReference type="EC" id="5.4.99.27"/>
    </reaction>
</comment>
<dbReference type="KEGG" id="ttp:E6P07_12370"/>
<proteinExistence type="inferred from homology"/>
<dbReference type="PANTHER" id="PTHR47811:SF1">
    <property type="entry name" value="TRNA PSEUDOURIDINE SYNTHASE D"/>
    <property type="match status" value="1"/>
</dbReference>
<dbReference type="InterPro" id="IPR042214">
    <property type="entry name" value="TruD_catalytic"/>
</dbReference>
<dbReference type="GO" id="GO:0160150">
    <property type="term" value="F:tRNA pseudouridine(13) synthase activity"/>
    <property type="evidence" value="ECO:0007669"/>
    <property type="project" value="UniProtKB-EC"/>
</dbReference>
<feature type="active site" description="Nucleophile" evidence="4">
    <location>
        <position position="88"/>
    </location>
</feature>
<evidence type="ECO:0000256" key="4">
    <source>
        <dbReference type="HAMAP-Rule" id="MF_01082"/>
    </source>
</evidence>
<accession>A0A6I6E764</accession>
<reference evidence="6 7" key="1">
    <citation type="submission" date="2019-12" db="EMBL/GenBank/DDBJ databases">
        <title>The complete genome of the thermophilic, anoxygenic phototrophic gammaproteobacterium Thermochromatium tepidum.</title>
        <authorList>
            <person name="Sattley W.M."/>
            <person name="Swingley W.D."/>
            <person name="Burchell B.M."/>
            <person name="Gurbani S.A."/>
            <person name="Kujawa C.M."/>
            <person name="Nuccio D.A."/>
            <person name="Schladweiler J."/>
            <person name="Shaffer K.N."/>
            <person name="Stokes L.M."/>
            <person name="Touchman J.W."/>
            <person name="Blankenship R.E."/>
            <person name="Madigan M.T."/>
        </authorList>
    </citation>
    <scope>NUCLEOTIDE SEQUENCE [LARGE SCALE GENOMIC DNA]</scope>
    <source>
        <strain evidence="6 7">ATCC 43061</strain>
    </source>
</reference>
<dbReference type="InterPro" id="IPR043165">
    <property type="entry name" value="TruD_insert_sf"/>
</dbReference>
<organism evidence="6 7">
    <name type="scientific">Thermochromatium tepidum ATCC 43061</name>
    <dbReference type="NCBI Taxonomy" id="316276"/>
    <lineage>
        <taxon>Bacteria</taxon>
        <taxon>Pseudomonadati</taxon>
        <taxon>Pseudomonadota</taxon>
        <taxon>Gammaproteobacteria</taxon>
        <taxon>Chromatiales</taxon>
        <taxon>Chromatiaceae</taxon>
        <taxon>Thermochromatium</taxon>
    </lineage>
</organism>
<evidence type="ECO:0000256" key="3">
    <source>
        <dbReference type="ARBA" id="ARBA00023235"/>
    </source>
</evidence>
<dbReference type="OrthoDB" id="1550679at2"/>
<dbReference type="InterPro" id="IPR020103">
    <property type="entry name" value="PsdUridine_synth_cat_dom_sf"/>
</dbReference>
<dbReference type="Gene3D" id="3.30.2350.20">
    <property type="entry name" value="TruD, catalytic domain"/>
    <property type="match status" value="1"/>
</dbReference>
<dbReference type="GO" id="GO:0031119">
    <property type="term" value="P:tRNA pseudouridine synthesis"/>
    <property type="evidence" value="ECO:0007669"/>
    <property type="project" value="UniProtKB-UniRule"/>
</dbReference>
<keyword evidence="7" id="KW-1185">Reference proteome</keyword>
<dbReference type="HAMAP" id="MF_01082">
    <property type="entry name" value="TruD"/>
    <property type="match status" value="1"/>
</dbReference>
<evidence type="ECO:0000313" key="7">
    <source>
        <dbReference type="Proteomes" id="UP000426424"/>
    </source>
</evidence>
<dbReference type="PANTHER" id="PTHR47811">
    <property type="entry name" value="TRNA PSEUDOURIDINE SYNTHASE D"/>
    <property type="match status" value="1"/>
</dbReference>
<dbReference type="PROSITE" id="PS50984">
    <property type="entry name" value="TRUD"/>
    <property type="match status" value="1"/>
</dbReference>
<protein>
    <recommendedName>
        <fullName evidence="4">tRNA pseudouridine synthase D</fullName>
        <ecNumber evidence="4">5.4.99.27</ecNumber>
    </recommendedName>
    <alternativeName>
        <fullName evidence="4">tRNA pseudouridine(13) synthase</fullName>
    </alternativeName>
    <alternativeName>
        <fullName evidence="4">tRNA pseudouridylate synthase D</fullName>
    </alternativeName>
    <alternativeName>
        <fullName evidence="4">tRNA-uridine isomerase D</fullName>
    </alternativeName>
</protein>
<dbReference type="Proteomes" id="UP000426424">
    <property type="component" value="Chromosome"/>
</dbReference>
<name>A0A6I6E764_THETI</name>
<dbReference type="EMBL" id="CP039268">
    <property type="protein sequence ID" value="QGU33702.1"/>
    <property type="molecule type" value="Genomic_DNA"/>
</dbReference>
<comment type="function">
    <text evidence="4">Responsible for synthesis of pseudouridine from uracil-13 in transfer RNAs.</text>
</comment>
<gene>
    <name evidence="4 6" type="primary">truD</name>
    <name evidence="6" type="ORF">E6P07_12370</name>
</gene>
<dbReference type="RefSeq" id="WP_153975890.1">
    <property type="nucleotide sequence ID" value="NZ_CP039268.1"/>
</dbReference>
<dbReference type="Pfam" id="PF01142">
    <property type="entry name" value="TruD"/>
    <property type="match status" value="2"/>
</dbReference>
<comment type="similarity">
    <text evidence="1 4">Belongs to the pseudouridine synthase TruD family.</text>
</comment>
<dbReference type="EC" id="5.4.99.27" evidence="4"/>
<dbReference type="Gene3D" id="3.30.2340.10">
    <property type="entry name" value="TruD, insertion domain"/>
    <property type="match status" value="1"/>
</dbReference>
<evidence type="ECO:0000256" key="1">
    <source>
        <dbReference type="ARBA" id="ARBA00007953"/>
    </source>
</evidence>
<dbReference type="InterPro" id="IPR050170">
    <property type="entry name" value="TruD_pseudoU_synthase"/>
</dbReference>
<evidence type="ECO:0000256" key="2">
    <source>
        <dbReference type="ARBA" id="ARBA00022694"/>
    </source>
</evidence>
<feature type="domain" description="TRUD" evidence="5">
    <location>
        <begin position="166"/>
        <end position="313"/>
    </location>
</feature>
<dbReference type="SUPFAM" id="SSF55120">
    <property type="entry name" value="Pseudouridine synthase"/>
    <property type="match status" value="1"/>
</dbReference>
<dbReference type="AlphaFoldDB" id="A0A6I6E764"/>
<dbReference type="InterPro" id="IPR011760">
    <property type="entry name" value="PsdUridine_synth_TruD_insert"/>
</dbReference>
<evidence type="ECO:0000313" key="6">
    <source>
        <dbReference type="EMBL" id="QGU33702.1"/>
    </source>
</evidence>
<dbReference type="GO" id="GO:0003723">
    <property type="term" value="F:RNA binding"/>
    <property type="evidence" value="ECO:0007669"/>
    <property type="project" value="InterPro"/>
</dbReference>
<keyword evidence="3 4" id="KW-0413">Isomerase</keyword>
<keyword evidence="2 4" id="KW-0819">tRNA processing</keyword>
<dbReference type="NCBIfam" id="NF002153">
    <property type="entry name" value="PRK00984.1-2"/>
    <property type="match status" value="1"/>
</dbReference>
<dbReference type="CDD" id="cd02575">
    <property type="entry name" value="PseudoU_synth_EcTruD"/>
    <property type="match status" value="1"/>
</dbReference>